<sequence>MYERLQRFLYGRYGTDKLNLALLIVGLLLSLIGSLLFWPVTFLADALYIWALFRTFSRNIPARQREYAAFLRFWSPIEGWLRTRKVRFSQRKQYKYFKCPSCRQELRAPRGRGKIEVTCQKCHNVFRTKT</sequence>
<accession>A0A1Z2XPK7</accession>
<dbReference type="AlphaFoldDB" id="A0A1Z2XPK7"/>
<evidence type="ECO:0000313" key="5">
    <source>
        <dbReference type="Proteomes" id="UP000596035"/>
    </source>
</evidence>
<dbReference type="RefSeq" id="WP_066534099.1">
    <property type="nucleotide sequence ID" value="NZ_CAJTCQ010000008.1"/>
</dbReference>
<name>A0A1Z2XPK7_9FIRM</name>
<proteinExistence type="predicted"/>
<keyword evidence="4" id="KW-1185">Reference proteome</keyword>
<feature type="transmembrane region" description="Helical" evidence="1">
    <location>
        <begin position="20"/>
        <end position="53"/>
    </location>
</feature>
<protein>
    <submittedName>
        <fullName evidence="3">Zf-TFIIB domain-containing protein</fullName>
    </submittedName>
</protein>
<dbReference type="Proteomes" id="UP000196710">
    <property type="component" value="Chromosome"/>
</dbReference>
<evidence type="ECO:0000313" key="4">
    <source>
        <dbReference type="Proteomes" id="UP000196710"/>
    </source>
</evidence>
<dbReference type="EMBL" id="CP021422">
    <property type="protein sequence ID" value="ASB40383.1"/>
    <property type="molecule type" value="Genomic_DNA"/>
</dbReference>
<dbReference type="KEGG" id="amur:ADH66_06715"/>
<dbReference type="Proteomes" id="UP000596035">
    <property type="component" value="Chromosome"/>
</dbReference>
<evidence type="ECO:0000256" key="1">
    <source>
        <dbReference type="SAM" id="Phobius"/>
    </source>
</evidence>
<organism evidence="3 5">
    <name type="scientific">Acutalibacter muris</name>
    <dbReference type="NCBI Taxonomy" id="1796620"/>
    <lineage>
        <taxon>Bacteria</taxon>
        <taxon>Bacillati</taxon>
        <taxon>Bacillota</taxon>
        <taxon>Clostridia</taxon>
        <taxon>Eubacteriales</taxon>
        <taxon>Acutalibacteraceae</taxon>
        <taxon>Acutalibacter</taxon>
    </lineage>
</organism>
<gene>
    <name evidence="2" type="ORF">ADH66_06715</name>
    <name evidence="3" type="ORF">I5Q82_16820</name>
</gene>
<reference evidence="2" key="1">
    <citation type="journal article" date="2017" name="Genome Announc.">
        <title>High-Quality Whole-Genome Sequences of the Oligo-Mouse-Microbiota Bacterial Community.</title>
        <authorList>
            <person name="Garzetti D."/>
            <person name="Brugiroux S."/>
            <person name="Bunk B."/>
            <person name="Pukall R."/>
            <person name="McCoy K.D."/>
            <person name="Macpherson A.J."/>
            <person name="Stecher B."/>
        </authorList>
    </citation>
    <scope>NUCLEOTIDE SEQUENCE</scope>
    <source>
        <strain evidence="2">KB18</strain>
    </source>
</reference>
<reference evidence="3 5" key="3">
    <citation type="submission" date="2020-11" db="EMBL/GenBank/DDBJ databases">
        <title>Closed and high quality bacterial genomes of the OMM12 community.</title>
        <authorList>
            <person name="Marbouty M."/>
            <person name="Lamy-Besnier Q."/>
            <person name="Debarbieux L."/>
            <person name="Koszul R."/>
        </authorList>
    </citation>
    <scope>NUCLEOTIDE SEQUENCE [LARGE SCALE GENOMIC DNA]</scope>
    <source>
        <strain evidence="3 5">KB18</strain>
    </source>
</reference>
<keyword evidence="1" id="KW-1133">Transmembrane helix</keyword>
<evidence type="ECO:0000313" key="3">
    <source>
        <dbReference type="EMBL" id="QQR29675.1"/>
    </source>
</evidence>
<evidence type="ECO:0000313" key="2">
    <source>
        <dbReference type="EMBL" id="ASB40383.1"/>
    </source>
</evidence>
<dbReference type="EMBL" id="CP065321">
    <property type="protein sequence ID" value="QQR29675.1"/>
    <property type="molecule type" value="Genomic_DNA"/>
</dbReference>
<reference evidence="4" key="2">
    <citation type="submission" date="2017-05" db="EMBL/GenBank/DDBJ databases">
        <title>Improved OligoMM genomes.</title>
        <authorList>
            <person name="Garzetti D."/>
        </authorList>
    </citation>
    <scope>NUCLEOTIDE SEQUENCE [LARGE SCALE GENOMIC DNA]</scope>
    <source>
        <strain evidence="4">KB18</strain>
    </source>
</reference>
<keyword evidence="1" id="KW-0812">Transmembrane</keyword>
<keyword evidence="1" id="KW-0472">Membrane</keyword>